<keyword evidence="3" id="KW-1185">Reference proteome</keyword>
<dbReference type="OrthoDB" id="1099523at2"/>
<proteinExistence type="predicted"/>
<evidence type="ECO:0000313" key="3">
    <source>
        <dbReference type="Proteomes" id="UP000317893"/>
    </source>
</evidence>
<feature type="chain" id="PRO_5021848756" evidence="1">
    <location>
        <begin position="30"/>
        <end position="884"/>
    </location>
</feature>
<dbReference type="AlphaFoldDB" id="A0A542E4W8"/>
<protein>
    <submittedName>
        <fullName evidence="2">Uncharacterized protein</fullName>
    </submittedName>
</protein>
<evidence type="ECO:0000256" key="1">
    <source>
        <dbReference type="SAM" id="SignalP"/>
    </source>
</evidence>
<name>A0A542E4W8_9MICO</name>
<comment type="caution">
    <text evidence="2">The sequence shown here is derived from an EMBL/GenBank/DDBJ whole genome shotgun (WGS) entry which is preliminary data.</text>
</comment>
<accession>A0A542E4W8</accession>
<feature type="signal peptide" evidence="1">
    <location>
        <begin position="1"/>
        <end position="29"/>
    </location>
</feature>
<dbReference type="EMBL" id="VFMN01000001">
    <property type="protein sequence ID" value="TQJ10392.1"/>
    <property type="molecule type" value="Genomic_DNA"/>
</dbReference>
<dbReference type="RefSeq" id="WP_141849621.1">
    <property type="nucleotide sequence ID" value="NZ_BAAAPR010000015.1"/>
</dbReference>
<dbReference type="Proteomes" id="UP000317893">
    <property type="component" value="Unassembled WGS sequence"/>
</dbReference>
<gene>
    <name evidence="2" type="ORF">FB458_3513</name>
</gene>
<keyword evidence="1" id="KW-0732">Signal</keyword>
<reference evidence="2 3" key="1">
    <citation type="submission" date="2019-06" db="EMBL/GenBank/DDBJ databases">
        <title>Sequencing the genomes of 1000 actinobacteria strains.</title>
        <authorList>
            <person name="Klenk H.-P."/>
        </authorList>
    </citation>
    <scope>NUCLEOTIDE SEQUENCE [LARGE SCALE GENOMIC DNA]</scope>
    <source>
        <strain evidence="2 3">DSM 18607</strain>
    </source>
</reference>
<sequence length="884" mass="89906">MPLRRAARRAALPTAVLAFLALAVPTASASVAGSPVPPGTVLTAPAGTAPQAGDAAVAARRELAGSAAAAAAAQASVRGAGAVRPTDALTGGTAAAQPAVPSVEAVASRRVLDTRTTTGPTSGKPLAAGASLSVPVLGAGVPAAGVTAVLVNLTVVGGSTTGWVRLDDGTAATTSTVNVEPGQAVSNQALVPVRDGAVRVTNGGGRSAVHVVLDVQGWVGAGAALTAVAPTRVLDTRRGTVRPVAGSTTTYTLPVPPGTTGVVANLTAVPVPGAGPGYLTAYRAGTPRPSVSHVNTTGGRPVATLAVLPVDAAGRVSVLDAGGPSDVVVDVEGYLTSGDTATRVYDSRRASTGPLPLTRGEVRRVPVAGVAGVPTGTGAVLAHLTVTAPTTSGYLTGWAWGADRPATSSVNFPAGATVTNTVLLPLAPDGSLALASTAASSDVVVDIQAALPRPALVVTPPSRVPTYGPSAPADTAMARRSLLDADRYAMGTWWQTVAPGLLAAPAGRTMVTTGTSPTVDPVRRLSMTALALSTSLATGAYDESSVGVPAAVARQRLVTILRRVTTTHAATTPDGWGDSWQSTLWSGIAGRAAWLSWGSLPVDVQSATARMVEHEARYATTLPVTYYRGADGTLLSPGNTFAEELSWRMLPLQVALVMLPGHPDVPVWANTQVRLALASWARPSDVGSTQQVAGAPLGAWVTGSNVEQDGTVVNHARIAPDYSTTIYQDVDGVLLDAVAGRPAPRALTLLLRPVYDSYTTRRFSPTVFAAPGGPVYADGGGIYYPQGNDWGTGQLLPYALVDAQAQAFLGEDTAAVLQQHLAGHQALTDRFTDGRTYSLTPSPQEYVYIGREEHTAQLAAQLVLTQLVRDSGTARTSDASAWLG</sequence>
<organism evidence="2 3">
    <name type="scientific">Lapillicoccus jejuensis</name>
    <dbReference type="NCBI Taxonomy" id="402171"/>
    <lineage>
        <taxon>Bacteria</taxon>
        <taxon>Bacillati</taxon>
        <taxon>Actinomycetota</taxon>
        <taxon>Actinomycetes</taxon>
        <taxon>Micrococcales</taxon>
        <taxon>Intrasporangiaceae</taxon>
        <taxon>Lapillicoccus</taxon>
    </lineage>
</organism>
<evidence type="ECO:0000313" key="2">
    <source>
        <dbReference type="EMBL" id="TQJ10392.1"/>
    </source>
</evidence>